<dbReference type="NCBIfam" id="NF004720">
    <property type="entry name" value="PRK06064.1"/>
    <property type="match status" value="1"/>
</dbReference>
<evidence type="ECO:0000313" key="4">
    <source>
        <dbReference type="EMBL" id="SMD30730.1"/>
    </source>
</evidence>
<feature type="domain" description="Thiolase C-terminal" evidence="3">
    <location>
        <begin position="254"/>
        <end position="388"/>
    </location>
</feature>
<keyword evidence="5" id="KW-1185">Reference proteome</keyword>
<keyword evidence="4" id="KW-0808">Transferase</keyword>
<dbReference type="EMBL" id="FWYE01000001">
    <property type="protein sequence ID" value="SMD30730.1"/>
    <property type="molecule type" value="Genomic_DNA"/>
</dbReference>
<comment type="caution">
    <text evidence="4">The sequence shown here is derived from an EMBL/GenBank/DDBJ whole genome shotgun (WGS) entry which is preliminary data.</text>
</comment>
<accession>A0A8G2L796</accession>
<sequence>MITLSDVYIIGAGETKFGELWDKSLRNLAVEAGLKAIENAGIYSKDIDIIYGANGLAGVINKQENIGALIADFSGLSEEGIPAIRIEASTASGAAAVHEAYLAIKSGEYNVAVVGGVEKMTDIHGHEINEIMSSILDREWESFYGATPASMAALIARKYMKDFNIEKEALSMISVNDHENASRNPDAQYRNKISLKQAMESVMVADPLTLMDCSPISDGAAAIVLASEDFVKRNKKDGVKILASAIAEDYLDVGSRKSIYTFNSTKKAARLAFDRAGIKSDDVSFAEIHDSFSIYGLLALEDLGFADKGNAKDLVYDEIKLSGRIPLNPSGGLKAKGDPYGAVGVGQFVEAYLQLMEKAGDRQVKSPRYGLLHNMAGTGATSVVHILGD</sequence>
<reference evidence="4 5" key="1">
    <citation type="submission" date="2017-04" db="EMBL/GenBank/DDBJ databases">
        <authorList>
            <person name="Varghese N."/>
            <person name="Submissions S."/>
        </authorList>
    </citation>
    <scope>NUCLEOTIDE SEQUENCE [LARGE SCALE GENOMIC DNA]</scope>
    <source>
        <strain evidence="4 5">DSM 9789</strain>
    </source>
</reference>
<dbReference type="Pfam" id="PF00108">
    <property type="entry name" value="Thiolase_N"/>
    <property type="match status" value="1"/>
</dbReference>
<organism evidence="4 5">
    <name type="scientific">Picrophilus torridus (strain ATCC 700027 / DSM 9790 / JCM 10055 / NBRC 100828 / KAW 2/3)</name>
    <dbReference type="NCBI Taxonomy" id="1122961"/>
    <lineage>
        <taxon>Archaea</taxon>
        <taxon>Methanobacteriati</taxon>
        <taxon>Thermoplasmatota</taxon>
        <taxon>Thermoplasmata</taxon>
        <taxon>Thermoplasmatales</taxon>
        <taxon>Picrophilaceae</taxon>
        <taxon>Picrophilus</taxon>
    </lineage>
</organism>
<dbReference type="CDD" id="cd00829">
    <property type="entry name" value="SCP-x_thiolase"/>
    <property type="match status" value="1"/>
</dbReference>
<dbReference type="RefSeq" id="WP_236719361.1">
    <property type="nucleotide sequence ID" value="NZ_FWYE01000001.1"/>
</dbReference>
<keyword evidence="1" id="KW-0414">Isoprene biosynthesis</keyword>
<evidence type="ECO:0000259" key="2">
    <source>
        <dbReference type="Pfam" id="PF00108"/>
    </source>
</evidence>
<dbReference type="InterPro" id="IPR002155">
    <property type="entry name" value="Thiolase"/>
</dbReference>
<dbReference type="PANTHER" id="PTHR42870:SF6">
    <property type="entry name" value="ACETYL-COA C-ACYLTRANSFERASE"/>
    <property type="match status" value="1"/>
</dbReference>
<evidence type="ECO:0000313" key="5">
    <source>
        <dbReference type="Proteomes" id="UP000192315"/>
    </source>
</evidence>
<dbReference type="Proteomes" id="UP000192315">
    <property type="component" value="Unassembled WGS sequence"/>
</dbReference>
<dbReference type="GO" id="GO:0016747">
    <property type="term" value="F:acyltransferase activity, transferring groups other than amino-acyl groups"/>
    <property type="evidence" value="ECO:0007669"/>
    <property type="project" value="InterPro"/>
</dbReference>
<dbReference type="GO" id="GO:0008299">
    <property type="term" value="P:isoprenoid biosynthetic process"/>
    <property type="evidence" value="ECO:0007669"/>
    <property type="project" value="UniProtKB-KW"/>
</dbReference>
<evidence type="ECO:0000259" key="3">
    <source>
        <dbReference type="Pfam" id="PF22691"/>
    </source>
</evidence>
<name>A0A8G2L796_PICTO</name>
<dbReference type="InterPro" id="IPR020616">
    <property type="entry name" value="Thiolase_N"/>
</dbReference>
<dbReference type="Pfam" id="PF22691">
    <property type="entry name" value="Thiolase_C_1"/>
    <property type="match status" value="1"/>
</dbReference>
<dbReference type="PANTHER" id="PTHR42870">
    <property type="entry name" value="ACETYL-COA C-ACETYLTRANSFERASE"/>
    <property type="match status" value="1"/>
</dbReference>
<dbReference type="Gene3D" id="3.40.47.10">
    <property type="match status" value="1"/>
</dbReference>
<dbReference type="InterPro" id="IPR055140">
    <property type="entry name" value="Thiolase_C_2"/>
</dbReference>
<dbReference type="SUPFAM" id="SSF53901">
    <property type="entry name" value="Thiolase-like"/>
    <property type="match status" value="2"/>
</dbReference>
<dbReference type="InterPro" id="IPR016039">
    <property type="entry name" value="Thiolase-like"/>
</dbReference>
<proteinExistence type="predicted"/>
<feature type="domain" description="Thiolase N-terminal" evidence="2">
    <location>
        <begin position="7"/>
        <end position="229"/>
    </location>
</feature>
<dbReference type="AlphaFoldDB" id="A0A8G2L796"/>
<evidence type="ECO:0000256" key="1">
    <source>
        <dbReference type="ARBA" id="ARBA00023229"/>
    </source>
</evidence>
<protein>
    <submittedName>
        <fullName evidence="4">Acetyl-CoA C-acetyltransferase</fullName>
    </submittedName>
</protein>
<dbReference type="PIRSF" id="PIRSF000429">
    <property type="entry name" value="Ac-CoA_Ac_transf"/>
    <property type="match status" value="1"/>
</dbReference>
<gene>
    <name evidence="4" type="ORF">SAMN02745355_0624</name>
</gene>